<protein>
    <recommendedName>
        <fullName evidence="7">Rhodopsin domain-containing protein</fullName>
    </recommendedName>
</protein>
<feature type="transmembrane region" description="Helical" evidence="6">
    <location>
        <begin position="165"/>
        <end position="188"/>
    </location>
</feature>
<feature type="transmembrane region" description="Helical" evidence="6">
    <location>
        <begin position="12"/>
        <end position="31"/>
    </location>
</feature>
<keyword evidence="9" id="KW-1185">Reference proteome</keyword>
<feature type="transmembrane region" description="Helical" evidence="6">
    <location>
        <begin position="122"/>
        <end position="145"/>
    </location>
</feature>
<evidence type="ECO:0000256" key="2">
    <source>
        <dbReference type="ARBA" id="ARBA00022692"/>
    </source>
</evidence>
<dbReference type="Pfam" id="PF20684">
    <property type="entry name" value="Fung_rhodopsin"/>
    <property type="match status" value="1"/>
</dbReference>
<organism evidence="8 9">
    <name type="scientific">Xylaria bambusicola</name>
    <dbReference type="NCBI Taxonomy" id="326684"/>
    <lineage>
        <taxon>Eukaryota</taxon>
        <taxon>Fungi</taxon>
        <taxon>Dikarya</taxon>
        <taxon>Ascomycota</taxon>
        <taxon>Pezizomycotina</taxon>
        <taxon>Sordariomycetes</taxon>
        <taxon>Xylariomycetidae</taxon>
        <taxon>Xylariales</taxon>
        <taxon>Xylariaceae</taxon>
        <taxon>Xylaria</taxon>
    </lineage>
</organism>
<feature type="transmembrane region" description="Helical" evidence="6">
    <location>
        <begin position="200"/>
        <end position="222"/>
    </location>
</feature>
<comment type="subcellular location">
    <subcellularLocation>
        <location evidence="1">Membrane</location>
        <topology evidence="1">Multi-pass membrane protein</topology>
    </subcellularLocation>
</comment>
<proteinExistence type="inferred from homology"/>
<evidence type="ECO:0000256" key="4">
    <source>
        <dbReference type="ARBA" id="ARBA00023136"/>
    </source>
</evidence>
<evidence type="ECO:0000259" key="7">
    <source>
        <dbReference type="Pfam" id="PF20684"/>
    </source>
</evidence>
<sequence length="342" mass="37485">MGLNNESVQVTVAAFIGTPLALIALGLRLWSRRVQRVSLAFNDYMAIVAMVLASATVSLYVFIGATGKHAVELIMTNPDILILYAKFALSGEILWAAANTSVKFSILSLYTIIFPGKTFHRVCYAAMAVSIAFFTSVFLEAFLLCQPVQFNWDKTIPNGKCQNQTLAYLVSGIINVVIDAFIVALPLPKLYHLQIPLPKRIAIGAMFGLGALICILSLLRILSIPAWDLTDPTYTGTGITVYSILEPTLGVVNACLPTMRPALGVIFKNGPFNWGQLTLHSTRRSSKASKTRDSHHFERLKDETALHNIHVASDQPNIHPQGNNITILREWNIDHSSPGGKV</sequence>
<evidence type="ECO:0000313" key="8">
    <source>
        <dbReference type="EMBL" id="KAK5634996.1"/>
    </source>
</evidence>
<evidence type="ECO:0000256" key="5">
    <source>
        <dbReference type="ARBA" id="ARBA00038359"/>
    </source>
</evidence>
<gene>
    <name evidence="8" type="ORF">RRF57_010708</name>
</gene>
<keyword evidence="3 6" id="KW-1133">Transmembrane helix</keyword>
<dbReference type="PANTHER" id="PTHR33048:SF57">
    <property type="entry name" value="INTEGRAL MEMBRANE PROTEIN-RELATED"/>
    <property type="match status" value="1"/>
</dbReference>
<evidence type="ECO:0000256" key="1">
    <source>
        <dbReference type="ARBA" id="ARBA00004141"/>
    </source>
</evidence>
<feature type="transmembrane region" description="Helical" evidence="6">
    <location>
        <begin position="43"/>
        <end position="63"/>
    </location>
</feature>
<dbReference type="GO" id="GO:0016020">
    <property type="term" value="C:membrane"/>
    <property type="evidence" value="ECO:0007669"/>
    <property type="project" value="UniProtKB-SubCell"/>
</dbReference>
<name>A0AAN7UXI4_9PEZI</name>
<feature type="transmembrane region" description="Helical" evidence="6">
    <location>
        <begin position="83"/>
        <end position="110"/>
    </location>
</feature>
<dbReference type="AlphaFoldDB" id="A0AAN7UXI4"/>
<comment type="caution">
    <text evidence="8">The sequence shown here is derived from an EMBL/GenBank/DDBJ whole genome shotgun (WGS) entry which is preliminary data.</text>
</comment>
<dbReference type="InterPro" id="IPR049326">
    <property type="entry name" value="Rhodopsin_dom_fungi"/>
</dbReference>
<reference evidence="8 9" key="1">
    <citation type="submission" date="2023-10" db="EMBL/GenBank/DDBJ databases">
        <title>Draft genome sequence of Xylaria bambusicola isolate GMP-LS, the root and basal stem rot pathogen of sugarcane in Indonesia.</title>
        <authorList>
            <person name="Selvaraj P."/>
            <person name="Muralishankar V."/>
            <person name="Muruganantham S."/>
            <person name="Sp S."/>
            <person name="Haryani S."/>
            <person name="Lau K.J.X."/>
            <person name="Naqvi N.I."/>
        </authorList>
    </citation>
    <scope>NUCLEOTIDE SEQUENCE [LARGE SCALE GENOMIC DNA]</scope>
    <source>
        <strain evidence="8">GMP-LS</strain>
    </source>
</reference>
<evidence type="ECO:0000256" key="6">
    <source>
        <dbReference type="SAM" id="Phobius"/>
    </source>
</evidence>
<dbReference type="PANTHER" id="PTHR33048">
    <property type="entry name" value="PTH11-LIKE INTEGRAL MEMBRANE PROTEIN (AFU_ORTHOLOGUE AFUA_5G11245)"/>
    <property type="match status" value="1"/>
</dbReference>
<comment type="similarity">
    <text evidence="5">Belongs to the SAT4 family.</text>
</comment>
<feature type="domain" description="Rhodopsin" evidence="7">
    <location>
        <begin position="27"/>
        <end position="263"/>
    </location>
</feature>
<dbReference type="InterPro" id="IPR052337">
    <property type="entry name" value="SAT4-like"/>
</dbReference>
<evidence type="ECO:0000313" key="9">
    <source>
        <dbReference type="Proteomes" id="UP001305414"/>
    </source>
</evidence>
<evidence type="ECO:0000256" key="3">
    <source>
        <dbReference type="ARBA" id="ARBA00022989"/>
    </source>
</evidence>
<keyword evidence="4 6" id="KW-0472">Membrane</keyword>
<accession>A0AAN7UXI4</accession>
<keyword evidence="2 6" id="KW-0812">Transmembrane</keyword>
<dbReference type="Proteomes" id="UP001305414">
    <property type="component" value="Unassembled WGS sequence"/>
</dbReference>
<dbReference type="EMBL" id="JAWHQM010000047">
    <property type="protein sequence ID" value="KAK5634996.1"/>
    <property type="molecule type" value="Genomic_DNA"/>
</dbReference>